<gene>
    <name evidence="2" type="ORF">P171DRAFT_243121</name>
</gene>
<accession>A0A9P4PPR2</accession>
<evidence type="ECO:0000256" key="1">
    <source>
        <dbReference type="SAM" id="MobiDB-lite"/>
    </source>
</evidence>
<proteinExistence type="predicted"/>
<dbReference type="Proteomes" id="UP000799764">
    <property type="component" value="Unassembled WGS sequence"/>
</dbReference>
<reference evidence="2" key="1">
    <citation type="journal article" date="2020" name="Stud. Mycol.">
        <title>101 Dothideomycetes genomes: a test case for predicting lifestyles and emergence of pathogens.</title>
        <authorList>
            <person name="Haridas S."/>
            <person name="Albert R."/>
            <person name="Binder M."/>
            <person name="Bloem J."/>
            <person name="Labutti K."/>
            <person name="Salamov A."/>
            <person name="Andreopoulos B."/>
            <person name="Baker S."/>
            <person name="Barry K."/>
            <person name="Bills G."/>
            <person name="Bluhm B."/>
            <person name="Cannon C."/>
            <person name="Castanera R."/>
            <person name="Culley D."/>
            <person name="Daum C."/>
            <person name="Ezra D."/>
            <person name="Gonzalez J."/>
            <person name="Henrissat B."/>
            <person name="Kuo A."/>
            <person name="Liang C."/>
            <person name="Lipzen A."/>
            <person name="Lutzoni F."/>
            <person name="Magnuson J."/>
            <person name="Mondo S."/>
            <person name="Nolan M."/>
            <person name="Ohm R."/>
            <person name="Pangilinan J."/>
            <person name="Park H.-J."/>
            <person name="Ramirez L."/>
            <person name="Alfaro M."/>
            <person name="Sun H."/>
            <person name="Tritt A."/>
            <person name="Yoshinaga Y."/>
            <person name="Zwiers L.-H."/>
            <person name="Turgeon B."/>
            <person name="Goodwin S."/>
            <person name="Spatafora J."/>
            <person name="Crous P."/>
            <person name="Grigoriev I."/>
        </authorList>
    </citation>
    <scope>NUCLEOTIDE SEQUENCE</scope>
    <source>
        <strain evidence="2">CBS 690.94</strain>
    </source>
</reference>
<comment type="caution">
    <text evidence="2">The sequence shown here is derived from an EMBL/GenBank/DDBJ whole genome shotgun (WGS) entry which is preliminary data.</text>
</comment>
<evidence type="ECO:0000313" key="3">
    <source>
        <dbReference type="Proteomes" id="UP000799764"/>
    </source>
</evidence>
<dbReference type="EMBL" id="MU001497">
    <property type="protein sequence ID" value="KAF2447003.1"/>
    <property type="molecule type" value="Genomic_DNA"/>
</dbReference>
<keyword evidence="3" id="KW-1185">Reference proteome</keyword>
<sequence length="154" mass="16747">MARFLLAQRLIADSGSCRCGLRLGPRRPRLRGVASHARALQRRLDQCRLPAVEGGQCEGGMRASVNTTSSHLDRRGRHLALQEGQLKRGALPFRRLSARNIATRDTAARHPRTLGYPTSAADSHAPPFDTHTSDMSLITSKANSTGSSLDCTHP</sequence>
<name>A0A9P4PPR2_9PLEO</name>
<evidence type="ECO:0000313" key="2">
    <source>
        <dbReference type="EMBL" id="KAF2447003.1"/>
    </source>
</evidence>
<protein>
    <submittedName>
        <fullName evidence="2">Uncharacterized protein</fullName>
    </submittedName>
</protein>
<feature type="region of interest" description="Disordered" evidence="1">
    <location>
        <begin position="104"/>
        <end position="134"/>
    </location>
</feature>
<organism evidence="2 3">
    <name type="scientific">Karstenula rhodostoma CBS 690.94</name>
    <dbReference type="NCBI Taxonomy" id="1392251"/>
    <lineage>
        <taxon>Eukaryota</taxon>
        <taxon>Fungi</taxon>
        <taxon>Dikarya</taxon>
        <taxon>Ascomycota</taxon>
        <taxon>Pezizomycotina</taxon>
        <taxon>Dothideomycetes</taxon>
        <taxon>Pleosporomycetidae</taxon>
        <taxon>Pleosporales</taxon>
        <taxon>Massarineae</taxon>
        <taxon>Didymosphaeriaceae</taxon>
        <taxon>Karstenula</taxon>
    </lineage>
</organism>
<dbReference type="AlphaFoldDB" id="A0A9P4PPR2"/>